<dbReference type="EMBL" id="KQ947435">
    <property type="protein sequence ID" value="KUJ08494.1"/>
    <property type="molecule type" value="Genomic_DNA"/>
</dbReference>
<evidence type="ECO:0000313" key="4">
    <source>
        <dbReference type="EMBL" id="KUJ08494.1"/>
    </source>
</evidence>
<keyword evidence="5" id="KW-1185">Reference proteome</keyword>
<evidence type="ECO:0000259" key="3">
    <source>
        <dbReference type="Pfam" id="PF01757"/>
    </source>
</evidence>
<dbReference type="OrthoDB" id="5819582at2759"/>
<proteinExistence type="predicted"/>
<dbReference type="AlphaFoldDB" id="A0A132B9E6"/>
<keyword evidence="2" id="KW-0812">Transmembrane</keyword>
<evidence type="ECO:0000313" key="5">
    <source>
        <dbReference type="Proteomes" id="UP000070700"/>
    </source>
</evidence>
<keyword evidence="2" id="KW-1133">Transmembrane helix</keyword>
<feature type="transmembrane region" description="Helical" evidence="2">
    <location>
        <begin position="460"/>
        <end position="479"/>
    </location>
</feature>
<feature type="transmembrane region" description="Helical" evidence="2">
    <location>
        <begin position="150"/>
        <end position="172"/>
    </location>
</feature>
<keyword evidence="2" id="KW-0472">Membrane</keyword>
<name>A0A132B9E6_MOLSC</name>
<dbReference type="Proteomes" id="UP000070700">
    <property type="component" value="Unassembled WGS sequence"/>
</dbReference>
<reference evidence="4 5" key="1">
    <citation type="submission" date="2015-10" db="EMBL/GenBank/DDBJ databases">
        <title>Full genome of DAOMC 229536 Phialocephala scopiformis, a fungal endophyte of spruce producing the potent anti-insectan compound rugulosin.</title>
        <authorList>
            <consortium name="DOE Joint Genome Institute"/>
            <person name="Walker A.K."/>
            <person name="Frasz S.L."/>
            <person name="Seifert K.A."/>
            <person name="Miller J.D."/>
            <person name="Mondo S.J."/>
            <person name="Labutti K."/>
            <person name="Lipzen A."/>
            <person name="Dockter R."/>
            <person name="Kennedy M."/>
            <person name="Grigoriev I.V."/>
            <person name="Spatafora J.W."/>
        </authorList>
    </citation>
    <scope>NUCLEOTIDE SEQUENCE [LARGE SCALE GENOMIC DNA]</scope>
    <source>
        <strain evidence="4 5">CBS 120377</strain>
    </source>
</reference>
<dbReference type="InterPro" id="IPR050879">
    <property type="entry name" value="Acyltransferase_3"/>
</dbReference>
<dbReference type="PANTHER" id="PTHR23028:SF134">
    <property type="entry name" value="PUTATIVE (AFU_ORTHOLOGUE AFUA_4G08520)-RELATED"/>
    <property type="match status" value="1"/>
</dbReference>
<dbReference type="GO" id="GO:0016747">
    <property type="term" value="F:acyltransferase activity, transferring groups other than amino-acyl groups"/>
    <property type="evidence" value="ECO:0007669"/>
    <property type="project" value="InterPro"/>
</dbReference>
<feature type="transmembrane region" description="Helical" evidence="2">
    <location>
        <begin position="520"/>
        <end position="539"/>
    </location>
</feature>
<feature type="domain" description="Acyltransferase 3" evidence="3">
    <location>
        <begin position="107"/>
        <end position="331"/>
    </location>
</feature>
<feature type="transmembrane region" description="Helical" evidence="2">
    <location>
        <begin position="559"/>
        <end position="578"/>
    </location>
</feature>
<evidence type="ECO:0000256" key="1">
    <source>
        <dbReference type="SAM" id="MobiDB-lite"/>
    </source>
</evidence>
<gene>
    <name evidence="4" type="ORF">LY89DRAFT_764630</name>
</gene>
<evidence type="ECO:0000256" key="2">
    <source>
        <dbReference type="SAM" id="Phobius"/>
    </source>
</evidence>
<dbReference type="InParanoid" id="A0A132B9E6"/>
<organism evidence="4 5">
    <name type="scientific">Mollisia scopiformis</name>
    <name type="common">Conifer needle endophyte fungus</name>
    <name type="synonym">Phialocephala scopiformis</name>
    <dbReference type="NCBI Taxonomy" id="149040"/>
    <lineage>
        <taxon>Eukaryota</taxon>
        <taxon>Fungi</taxon>
        <taxon>Dikarya</taxon>
        <taxon>Ascomycota</taxon>
        <taxon>Pezizomycotina</taxon>
        <taxon>Leotiomycetes</taxon>
        <taxon>Helotiales</taxon>
        <taxon>Mollisiaceae</taxon>
        <taxon>Mollisia</taxon>
    </lineage>
</organism>
<dbReference type="InterPro" id="IPR002656">
    <property type="entry name" value="Acyl_transf_3_dom"/>
</dbReference>
<sequence>MMAAQDSECRSKTETQEGDALIEEFYFDNESTLPGTSPRDSRNVREEDDDLSSVDLPALLGQFSIIFCTIFWITIDAIIPSFIPRFGFLAVGNAASDKRGRDSPTEFMDGLRGIATVIVYANHFIVNWFPVLKHQYGQSPSDIFTLQLPIFRVFLSGGAAVAVFFVISGYVLSYSGLKKISLDQRSEAFDSLASSVFRRCIRIYLPCAANTLLCALLAYNDLFVHDPPGFNVFPTRFPTLSLQLGDWWLHLKELVYPFRSVEEAIYSPPYNGHLWTIPLEIRGSWVTYGTVLASANLIPAWRMLFLCGLNIYVSSYAKWDLFLFISGIIIANMDVQRHIAARQEDASLHIHGQPGAVFLPTEEPPMIEMQHLDQGSKWSSWSRVSGVGTQRPLAVLLNILTSLRQIIYVLWPYILFVAAMYTLSGLKDPWGIDGLIISWFGTSQSSTDYMSPGGGRRNPWMMIGAALLVYSLSLSTKACHIPTFESRPTLFERLKSSCRSFRLQWLFTNCVSRYLGRISFGVYLMHGPVLFTMGTRFLVPAWAEWDAGGPDIEDRYMSWFYWAMVWNTIGVIWAGDVFTRVIDEPSARFAGKVAKFMSRNNKVTAS</sequence>
<accession>A0A132B9E6</accession>
<dbReference type="RefSeq" id="XP_018062849.1">
    <property type="nucleotide sequence ID" value="XM_018221644.1"/>
</dbReference>
<feature type="transmembrane region" description="Helical" evidence="2">
    <location>
        <begin position="59"/>
        <end position="79"/>
    </location>
</feature>
<feature type="transmembrane region" description="Helical" evidence="2">
    <location>
        <begin position="316"/>
        <end position="333"/>
    </location>
</feature>
<protein>
    <recommendedName>
        <fullName evidence="3">Acyltransferase 3 domain-containing protein</fullName>
    </recommendedName>
</protein>
<dbReference type="PANTHER" id="PTHR23028">
    <property type="entry name" value="ACETYLTRANSFERASE"/>
    <property type="match status" value="1"/>
</dbReference>
<dbReference type="GeneID" id="28831370"/>
<feature type="region of interest" description="Disordered" evidence="1">
    <location>
        <begin position="26"/>
        <end position="46"/>
    </location>
</feature>
<dbReference type="KEGG" id="psco:LY89DRAFT_764630"/>
<feature type="transmembrane region" description="Helical" evidence="2">
    <location>
        <begin position="406"/>
        <end position="423"/>
    </location>
</feature>
<feature type="transmembrane region" description="Helical" evidence="2">
    <location>
        <begin position="111"/>
        <end position="130"/>
    </location>
</feature>
<dbReference type="Pfam" id="PF01757">
    <property type="entry name" value="Acyl_transf_3"/>
    <property type="match status" value="1"/>
</dbReference>